<dbReference type="OrthoDB" id="7068285at2"/>
<evidence type="ECO:0000313" key="5">
    <source>
        <dbReference type="Proteomes" id="UP000250086"/>
    </source>
</evidence>
<dbReference type="AlphaFoldDB" id="A0A2X0VF74"/>
<evidence type="ECO:0000313" key="4">
    <source>
        <dbReference type="EMBL" id="SPT70849.1"/>
    </source>
</evidence>
<dbReference type="RefSeq" id="WP_113743094.1">
    <property type="nucleotide sequence ID" value="NZ_UAPU01000005.1"/>
</dbReference>
<keyword evidence="5" id="KW-1185">Reference proteome</keyword>
<proteinExistence type="predicted"/>
<dbReference type="EMBL" id="UAPV01000001">
    <property type="protein sequence ID" value="SPT70586.1"/>
    <property type="molecule type" value="Genomic_DNA"/>
</dbReference>
<dbReference type="EMBL" id="UAPV01000001">
    <property type="protein sequence ID" value="SPT69462.1"/>
    <property type="molecule type" value="Genomic_DNA"/>
</dbReference>
<protein>
    <submittedName>
        <fullName evidence="2">Uncharacterized protein</fullName>
    </submittedName>
</protein>
<dbReference type="EMBL" id="UAPV01000001">
    <property type="protein sequence ID" value="SPT70849.1"/>
    <property type="molecule type" value="Genomic_DNA"/>
</dbReference>
<name>A0A2X0VF74_9GAMM</name>
<gene>
    <name evidence="1" type="ORF">NCTC13093_00222</name>
    <name evidence="2" type="ORF">NCTC13093_00839</name>
    <name evidence="3" type="ORF">NCTC13093_02003</name>
    <name evidence="4" type="ORF">NCTC13093_02273</name>
</gene>
<reference evidence="2 5" key="1">
    <citation type="submission" date="2018-06" db="EMBL/GenBank/DDBJ databases">
        <authorList>
            <consortium name="Pathogen Informatics"/>
            <person name="Doyle S."/>
        </authorList>
    </citation>
    <scope>NUCLEOTIDE SEQUENCE [LARGE SCALE GENOMIC DNA]</scope>
    <source>
        <strain evidence="2 5">NCTC13093</strain>
    </source>
</reference>
<dbReference type="Proteomes" id="UP000250086">
    <property type="component" value="Unassembled WGS sequence"/>
</dbReference>
<evidence type="ECO:0000313" key="1">
    <source>
        <dbReference type="EMBL" id="SPT68876.1"/>
    </source>
</evidence>
<organism evidence="2 5">
    <name type="scientific">Anaerobiospirillum thomasii</name>
    <dbReference type="NCBI Taxonomy" id="179995"/>
    <lineage>
        <taxon>Bacteria</taxon>
        <taxon>Pseudomonadati</taxon>
        <taxon>Pseudomonadota</taxon>
        <taxon>Gammaproteobacteria</taxon>
        <taxon>Aeromonadales</taxon>
        <taxon>Succinivibrionaceae</taxon>
        <taxon>Anaerobiospirillum</taxon>
    </lineage>
</organism>
<evidence type="ECO:0000313" key="3">
    <source>
        <dbReference type="EMBL" id="SPT70586.1"/>
    </source>
</evidence>
<accession>A0A2X0VF74</accession>
<sequence>MFLPQNMRIVLVREPVSGRFGMYRLLAQLSNNAFGVGWNGVDRIAVLTFNKKRTIATMIIVDSSGTSLVRRVLNSGRFDIELDEGKIPLSYTRSELEELLRLDT</sequence>
<dbReference type="EMBL" id="UAPV01000001">
    <property type="protein sequence ID" value="SPT68876.1"/>
    <property type="molecule type" value="Genomic_DNA"/>
</dbReference>
<evidence type="ECO:0000313" key="2">
    <source>
        <dbReference type="EMBL" id="SPT69462.1"/>
    </source>
</evidence>